<dbReference type="EMBL" id="MU070348">
    <property type="protein sequence ID" value="KAF5828174.1"/>
    <property type="molecule type" value="Genomic_DNA"/>
</dbReference>
<dbReference type="Pfam" id="PF22890">
    <property type="entry name" value="TPR_EMC2"/>
    <property type="match status" value="1"/>
</dbReference>
<evidence type="ECO:0000256" key="3">
    <source>
        <dbReference type="PROSITE-ProRule" id="PRU00339"/>
    </source>
</evidence>
<dbReference type="InterPro" id="IPR039856">
    <property type="entry name" value="EMC2-like"/>
</dbReference>
<dbReference type="Gene3D" id="1.25.40.10">
    <property type="entry name" value="Tetratricopeptide repeat domain"/>
    <property type="match status" value="1"/>
</dbReference>
<evidence type="ECO:0000313" key="7">
    <source>
        <dbReference type="Proteomes" id="UP000815325"/>
    </source>
</evidence>
<sequence>MAIEKKFPGSIRMRRIKGMYWEAKGDFNQAEAVYKAILLEQPNNELAMKRQAALELSRNNMTGAVDTIRKYLDVYANDKDAWEQLGELYLQMLLYRQALFCYEELLMFAPASVGYLTRVADILYTLGGNTNLRQARAYYSRAVDLSQGASARGLFGILACSAAITDKPVLQDDRSRAQIELPDLAAVSLMRLYKQHAPSKVAVVQSVLEDSLPKSS</sequence>
<gene>
    <name evidence="6" type="ORF">DUNSADRAFT_18091</name>
</gene>
<keyword evidence="4" id="KW-0256">Endoplasmic reticulum</keyword>
<keyword evidence="1" id="KW-0677">Repeat</keyword>
<dbReference type="PROSITE" id="PS50005">
    <property type="entry name" value="TPR"/>
    <property type="match status" value="1"/>
</dbReference>
<comment type="function">
    <text evidence="4">Part of the endoplasmic reticulum membrane protein complex (EMC) that enables the energy-independent insertion into endoplasmic reticulum membranes of newly synthesized membrane proteins.</text>
</comment>
<comment type="similarity">
    <text evidence="4">Belongs to the EMC2 family.</text>
</comment>
<keyword evidence="2 3" id="KW-0802">TPR repeat</keyword>
<evidence type="ECO:0000256" key="2">
    <source>
        <dbReference type="ARBA" id="ARBA00022803"/>
    </source>
</evidence>
<dbReference type="SUPFAM" id="SSF48452">
    <property type="entry name" value="TPR-like"/>
    <property type="match status" value="1"/>
</dbReference>
<keyword evidence="7" id="KW-1185">Reference proteome</keyword>
<protein>
    <recommendedName>
        <fullName evidence="4">ER membrane protein complex subunit 2</fullName>
    </recommendedName>
</protein>
<keyword evidence="4" id="KW-0472">Membrane</keyword>
<dbReference type="InterPro" id="IPR011990">
    <property type="entry name" value="TPR-like_helical_dom_sf"/>
</dbReference>
<feature type="repeat" description="TPR" evidence="3">
    <location>
        <begin position="79"/>
        <end position="112"/>
    </location>
</feature>
<accession>A0ABQ7G0P2</accession>
<reference evidence="6" key="1">
    <citation type="submission" date="2017-08" db="EMBL/GenBank/DDBJ databases">
        <authorList>
            <person name="Polle J.E."/>
            <person name="Barry K."/>
            <person name="Cushman J."/>
            <person name="Schmutz J."/>
            <person name="Tran D."/>
            <person name="Hathwaick L.T."/>
            <person name="Yim W.C."/>
            <person name="Jenkins J."/>
            <person name="Mckie-Krisberg Z.M."/>
            <person name="Prochnik S."/>
            <person name="Lindquist E."/>
            <person name="Dockter R.B."/>
            <person name="Adam C."/>
            <person name="Molina H."/>
            <person name="Bunkerborg J."/>
            <person name="Jin E."/>
            <person name="Buchheim M."/>
            <person name="Magnuson J."/>
        </authorList>
    </citation>
    <scope>NUCLEOTIDE SEQUENCE</scope>
    <source>
        <strain evidence="6">CCAP 19/18</strain>
    </source>
</reference>
<dbReference type="PANTHER" id="PTHR12760">
    <property type="entry name" value="TETRATRICOPEPTIDE REPEAT PROTEIN"/>
    <property type="match status" value="1"/>
</dbReference>
<evidence type="ECO:0000256" key="1">
    <source>
        <dbReference type="ARBA" id="ARBA00022737"/>
    </source>
</evidence>
<name>A0ABQ7G0P2_DUNSA</name>
<dbReference type="InterPro" id="IPR019734">
    <property type="entry name" value="TPR_rpt"/>
</dbReference>
<evidence type="ECO:0000256" key="4">
    <source>
        <dbReference type="RuleBase" id="RU367091"/>
    </source>
</evidence>
<comment type="subcellular location">
    <subcellularLocation>
        <location evidence="4">Endoplasmic reticulum membrane</location>
        <topology evidence="4">Peripheral membrane protein</topology>
        <orientation evidence="4">Cytoplasmic side</orientation>
    </subcellularLocation>
</comment>
<organism evidence="6 7">
    <name type="scientific">Dunaliella salina</name>
    <name type="common">Green alga</name>
    <name type="synonym">Protococcus salinus</name>
    <dbReference type="NCBI Taxonomy" id="3046"/>
    <lineage>
        <taxon>Eukaryota</taxon>
        <taxon>Viridiplantae</taxon>
        <taxon>Chlorophyta</taxon>
        <taxon>core chlorophytes</taxon>
        <taxon>Chlorophyceae</taxon>
        <taxon>CS clade</taxon>
        <taxon>Chlamydomonadales</taxon>
        <taxon>Dunaliellaceae</taxon>
        <taxon>Dunaliella</taxon>
    </lineage>
</organism>
<comment type="subunit">
    <text evidence="4">Component of the ER membrane protein complex (EMC).</text>
</comment>
<proteinExistence type="inferred from homology"/>
<feature type="domain" description="EMC2 TPR-like" evidence="5">
    <location>
        <begin position="15"/>
        <end position="116"/>
    </location>
</feature>
<evidence type="ECO:0000259" key="5">
    <source>
        <dbReference type="Pfam" id="PF22890"/>
    </source>
</evidence>
<comment type="caution">
    <text evidence="6">The sequence shown here is derived from an EMBL/GenBank/DDBJ whole genome shotgun (WGS) entry which is preliminary data.</text>
</comment>
<dbReference type="InterPro" id="IPR055217">
    <property type="entry name" value="TPR_EMC2"/>
</dbReference>
<evidence type="ECO:0000313" key="6">
    <source>
        <dbReference type="EMBL" id="KAF5828174.1"/>
    </source>
</evidence>
<dbReference type="Proteomes" id="UP000815325">
    <property type="component" value="Unassembled WGS sequence"/>
</dbReference>